<feature type="compositionally biased region" description="Acidic residues" evidence="2">
    <location>
        <begin position="446"/>
        <end position="465"/>
    </location>
</feature>
<organism evidence="3 4">
    <name type="scientific">Breoghania corrubedonensis</name>
    <dbReference type="NCBI Taxonomy" id="665038"/>
    <lineage>
        <taxon>Bacteria</taxon>
        <taxon>Pseudomonadati</taxon>
        <taxon>Pseudomonadota</taxon>
        <taxon>Alphaproteobacteria</taxon>
        <taxon>Hyphomicrobiales</taxon>
        <taxon>Stappiaceae</taxon>
        <taxon>Breoghania</taxon>
    </lineage>
</organism>
<dbReference type="Gene3D" id="1.10.287.500">
    <property type="entry name" value="Helix hairpin bin"/>
    <property type="match status" value="1"/>
</dbReference>
<keyword evidence="4" id="KW-1185">Reference proteome</keyword>
<dbReference type="EMBL" id="QAYG01000009">
    <property type="protein sequence ID" value="PTW58718.1"/>
    <property type="molecule type" value="Genomic_DNA"/>
</dbReference>
<evidence type="ECO:0000256" key="1">
    <source>
        <dbReference type="SAM" id="Coils"/>
    </source>
</evidence>
<feature type="compositionally biased region" description="Basic and acidic residues" evidence="2">
    <location>
        <begin position="207"/>
        <end position="224"/>
    </location>
</feature>
<dbReference type="Pfam" id="PF04344">
    <property type="entry name" value="CheZ"/>
    <property type="match status" value="1"/>
</dbReference>
<feature type="compositionally biased region" description="Acidic residues" evidence="2">
    <location>
        <begin position="333"/>
        <end position="402"/>
    </location>
</feature>
<accession>A0A2T5V4P1</accession>
<feature type="region of interest" description="Disordered" evidence="2">
    <location>
        <begin position="242"/>
        <end position="500"/>
    </location>
</feature>
<feature type="compositionally biased region" description="Acidic residues" evidence="2">
    <location>
        <begin position="412"/>
        <end position="424"/>
    </location>
</feature>
<dbReference type="RefSeq" id="WP_210203600.1">
    <property type="nucleotide sequence ID" value="NZ_QAYG01000009.1"/>
</dbReference>
<name>A0A2T5V4P1_9HYPH</name>
<comment type="caution">
    <text evidence="3">The sequence shown here is derived from an EMBL/GenBank/DDBJ whole genome shotgun (WGS) entry which is preliminary data.</text>
</comment>
<dbReference type="Proteomes" id="UP000244081">
    <property type="component" value="Unassembled WGS sequence"/>
</dbReference>
<keyword evidence="1" id="KW-0175">Coiled coil</keyword>
<protein>
    <submittedName>
        <fullName evidence="3">Chemotaxis phosphatase CheZ</fullName>
    </submittedName>
</protein>
<evidence type="ECO:0000313" key="4">
    <source>
        <dbReference type="Proteomes" id="UP000244081"/>
    </source>
</evidence>
<dbReference type="GO" id="GO:0003824">
    <property type="term" value="F:catalytic activity"/>
    <property type="evidence" value="ECO:0007669"/>
    <property type="project" value="InterPro"/>
</dbReference>
<gene>
    <name evidence="3" type="ORF">C8N35_10919</name>
</gene>
<reference evidence="3 4" key="1">
    <citation type="submission" date="2018-04" db="EMBL/GenBank/DDBJ databases">
        <title>Genomic Encyclopedia of Archaeal and Bacterial Type Strains, Phase II (KMG-II): from individual species to whole genera.</title>
        <authorList>
            <person name="Goeker M."/>
        </authorList>
    </citation>
    <scope>NUCLEOTIDE SEQUENCE [LARGE SCALE GENOMIC DNA]</scope>
    <source>
        <strain evidence="3 4">DSM 23382</strain>
    </source>
</reference>
<feature type="coiled-coil region" evidence="1">
    <location>
        <begin position="67"/>
        <end position="94"/>
    </location>
</feature>
<evidence type="ECO:0000256" key="2">
    <source>
        <dbReference type="SAM" id="MobiDB-lite"/>
    </source>
</evidence>
<sequence length="500" mass="54328">MAAVSPPSLMREEDYEAIENAVMETSRGRWFLAEFARRNRTADTGVLLEAIGKLEGLMRRERKIPKLDRIQLDLADMQEAIARTKREISQIKSESSDGDRFAEASIELDAIVNQTEGATQDILHKAELIQEMAWTLREKGVDEKVCDDIDAHTTDIFMACSFQDLTGQRTQKVVQVLRYLESRINEMMEIWDVEAGEMKADQAPLNPDEKRPDAHLLHGPQSDDKAIKQNTIDALMGGEANFMADDDMGDGPVAPEVADDTSGITADNMEFDAIDTSSDTPETDADEAGAETAEGDHEIEAVADTASADADDDDMMSGDFDINDISFDKVESDDAAPEEAAELDATTDDMADDGADDEADDGDAATEMEAEADAQESETVEDLIGAEDVLEDMLDANTDDEFAAFGAGLEDNSADSETSDDEGSADASGVDETKDMADASMSAEPETADIEIDGFETDEDEEDADQAFMDMEATADEEDEDEEADPLRALSAGERLALFS</sequence>
<dbReference type="AlphaFoldDB" id="A0A2T5V4P1"/>
<dbReference type="InterPro" id="IPR007439">
    <property type="entry name" value="Chemotax_Pase_CheZ"/>
</dbReference>
<dbReference type="GO" id="GO:0009288">
    <property type="term" value="C:bacterial-type flagellum"/>
    <property type="evidence" value="ECO:0007669"/>
    <property type="project" value="InterPro"/>
</dbReference>
<feature type="region of interest" description="Disordered" evidence="2">
    <location>
        <begin position="202"/>
        <end position="224"/>
    </location>
</feature>
<dbReference type="SUPFAM" id="SSF75708">
    <property type="entry name" value="Chemotaxis phosphatase CheZ"/>
    <property type="match status" value="1"/>
</dbReference>
<evidence type="ECO:0000313" key="3">
    <source>
        <dbReference type="EMBL" id="PTW58718.1"/>
    </source>
</evidence>
<feature type="compositionally biased region" description="Acidic residues" evidence="2">
    <location>
        <begin position="473"/>
        <end position="484"/>
    </location>
</feature>
<dbReference type="GO" id="GO:0050920">
    <property type="term" value="P:regulation of chemotaxis"/>
    <property type="evidence" value="ECO:0007669"/>
    <property type="project" value="InterPro"/>
</dbReference>
<proteinExistence type="predicted"/>